<dbReference type="PANTHER" id="PTHR33515">
    <property type="entry name" value="RIBOSOME-BINDING FACTOR A, CHLOROPLASTIC-RELATED"/>
    <property type="match status" value="1"/>
</dbReference>
<proteinExistence type="inferred from homology"/>
<dbReference type="GO" id="GO:0043024">
    <property type="term" value="F:ribosomal small subunit binding"/>
    <property type="evidence" value="ECO:0007669"/>
    <property type="project" value="TreeGrafter"/>
</dbReference>
<dbReference type="AlphaFoldDB" id="A0AAT9G850"/>
<dbReference type="PROSITE" id="PS01319">
    <property type="entry name" value="RBFA"/>
    <property type="match status" value="1"/>
</dbReference>
<dbReference type="HAMAP" id="MF_00003">
    <property type="entry name" value="RbfA"/>
    <property type="match status" value="1"/>
</dbReference>
<sequence length="131" mass="15340">MQKLSDKDKSQNRSQRQKKVAILINEALVEVLRRGKMLDERLINCPVTITKVLVTSDLKIADCYFLPFNTTFNEIQLTESLNNSKYAIRNFITAKINLKYSPEIRFHYDHGFDNAYKVEELLKQVETNRVN</sequence>
<gene>
    <name evidence="2 3" type="primary">rbfA</name>
    <name evidence="3" type="ORF">DMENIID0002_06160</name>
</gene>
<comment type="subcellular location">
    <subcellularLocation>
        <location evidence="2">Cytoplasm</location>
    </subcellularLocation>
</comment>
<dbReference type="InterPro" id="IPR023799">
    <property type="entry name" value="RbfA_dom_sf"/>
</dbReference>
<protein>
    <recommendedName>
        <fullName evidence="2">Ribosome-binding factor A</fullName>
    </recommendedName>
</protein>
<organism evidence="3">
    <name type="scientific">Candidatus Tisiphia endosymbiont of Sergentomyia squamirostris</name>
    <dbReference type="NCBI Taxonomy" id="3113639"/>
    <lineage>
        <taxon>Bacteria</taxon>
        <taxon>Pseudomonadati</taxon>
        <taxon>Pseudomonadota</taxon>
        <taxon>Alphaproteobacteria</taxon>
        <taxon>Rickettsiales</taxon>
        <taxon>Rickettsiaceae</taxon>
        <taxon>Rickettsieae</taxon>
        <taxon>Candidatus Tisiphia</taxon>
    </lineage>
</organism>
<name>A0AAT9G850_9RICK</name>
<keyword evidence="1 2" id="KW-0690">Ribosome biogenesis</keyword>
<comment type="similarity">
    <text evidence="2">Belongs to the RbfA family.</text>
</comment>
<accession>A0AAT9G850</accession>
<dbReference type="GO" id="GO:0005829">
    <property type="term" value="C:cytosol"/>
    <property type="evidence" value="ECO:0007669"/>
    <property type="project" value="TreeGrafter"/>
</dbReference>
<dbReference type="InterPro" id="IPR000238">
    <property type="entry name" value="RbfA"/>
</dbReference>
<dbReference type="InterPro" id="IPR020053">
    <property type="entry name" value="Ribosome-bd_factorA_CS"/>
</dbReference>
<dbReference type="GO" id="GO:0030490">
    <property type="term" value="P:maturation of SSU-rRNA"/>
    <property type="evidence" value="ECO:0007669"/>
    <property type="project" value="UniProtKB-UniRule"/>
</dbReference>
<evidence type="ECO:0000256" key="2">
    <source>
        <dbReference type="HAMAP-Rule" id="MF_00003"/>
    </source>
</evidence>
<dbReference type="Gene3D" id="3.30.300.20">
    <property type="match status" value="1"/>
</dbReference>
<comment type="subunit">
    <text evidence="2">Monomer. Binds 30S ribosomal subunits, but not 50S ribosomal subunits or 70S ribosomes.</text>
</comment>
<evidence type="ECO:0000256" key="1">
    <source>
        <dbReference type="ARBA" id="ARBA00022517"/>
    </source>
</evidence>
<dbReference type="EMBL" id="AP029170">
    <property type="protein sequence ID" value="BFD45970.1"/>
    <property type="molecule type" value="Genomic_DNA"/>
</dbReference>
<dbReference type="PANTHER" id="PTHR33515:SF1">
    <property type="entry name" value="RIBOSOME-BINDING FACTOR A, CHLOROPLASTIC-RELATED"/>
    <property type="match status" value="1"/>
</dbReference>
<keyword evidence="2" id="KW-0963">Cytoplasm</keyword>
<dbReference type="SUPFAM" id="SSF89919">
    <property type="entry name" value="Ribosome-binding factor A, RbfA"/>
    <property type="match status" value="1"/>
</dbReference>
<dbReference type="Pfam" id="PF02033">
    <property type="entry name" value="RBFA"/>
    <property type="match status" value="1"/>
</dbReference>
<comment type="function">
    <text evidence="2">One of several proteins that assist in the late maturation steps of the functional core of the 30S ribosomal subunit. Associates with free 30S ribosomal subunits (but not with 30S subunits that are part of 70S ribosomes or polysomes). Required for efficient processing of 16S rRNA. May interact with the 5'-terminal helix region of 16S rRNA.</text>
</comment>
<evidence type="ECO:0000313" key="3">
    <source>
        <dbReference type="EMBL" id="BFD45970.1"/>
    </source>
</evidence>
<dbReference type="InterPro" id="IPR015946">
    <property type="entry name" value="KH_dom-like_a/b"/>
</dbReference>
<reference evidence="3" key="1">
    <citation type="submission" date="2024-01" db="EMBL/GenBank/DDBJ databases">
        <title>Sequencing the genomes of a sandfly, Sergentomyia squamirostris, and its two endosymbionts.</title>
        <authorList>
            <person name="Itokawa K."/>
            <person name="Sanjoba C."/>
        </authorList>
    </citation>
    <scope>NUCLEOTIDE SEQUENCE</scope>
    <source>
        <strain evidence="3">RiSSQ</strain>
    </source>
</reference>
<dbReference type="NCBIfam" id="NF001799">
    <property type="entry name" value="PRK00521.2-2"/>
    <property type="match status" value="1"/>
</dbReference>